<dbReference type="Proteomes" id="UP001293254">
    <property type="component" value="Unassembled WGS sequence"/>
</dbReference>
<evidence type="ECO:0000313" key="2">
    <source>
        <dbReference type="Proteomes" id="UP001293254"/>
    </source>
</evidence>
<protein>
    <submittedName>
        <fullName evidence="1">Uncharacterized protein</fullName>
    </submittedName>
</protein>
<reference evidence="1" key="2">
    <citation type="journal article" date="2024" name="Plant">
        <title>Genomic evolution and insights into agronomic trait innovations of Sesamum species.</title>
        <authorList>
            <person name="Miao H."/>
            <person name="Wang L."/>
            <person name="Qu L."/>
            <person name="Liu H."/>
            <person name="Sun Y."/>
            <person name="Le M."/>
            <person name="Wang Q."/>
            <person name="Wei S."/>
            <person name="Zheng Y."/>
            <person name="Lin W."/>
            <person name="Duan Y."/>
            <person name="Cao H."/>
            <person name="Xiong S."/>
            <person name="Wang X."/>
            <person name="Wei L."/>
            <person name="Li C."/>
            <person name="Ma Q."/>
            <person name="Ju M."/>
            <person name="Zhao R."/>
            <person name="Li G."/>
            <person name="Mu C."/>
            <person name="Tian Q."/>
            <person name="Mei H."/>
            <person name="Zhang T."/>
            <person name="Gao T."/>
            <person name="Zhang H."/>
        </authorList>
    </citation>
    <scope>NUCLEOTIDE SEQUENCE</scope>
    <source>
        <strain evidence="1">3651</strain>
    </source>
</reference>
<dbReference type="AlphaFoldDB" id="A0AAE1Y7K0"/>
<dbReference type="EMBL" id="JACGWO010000006">
    <property type="protein sequence ID" value="KAK4425153.1"/>
    <property type="molecule type" value="Genomic_DNA"/>
</dbReference>
<proteinExistence type="predicted"/>
<sequence length="191" mass="20760">MHHPFVIVKWIDAGASLAQLELRACFNPSSPSTRACLSHAGLGRELNRDWHRDPPSCQVRKRAHVQVETMSPSCIALLKTTLPHPNIDSCLQSTSLIHTIRLVPPSPSAVSRMTDSEFITSVSSCMSTPRPPSGCATFLKDHLGLSIEPSLPQHAATSCPCMASCSIAPPCLVRVLGEPKIFRTSSNPFPW</sequence>
<keyword evidence="2" id="KW-1185">Reference proteome</keyword>
<name>A0AAE1Y7K0_9LAMI</name>
<reference evidence="1" key="1">
    <citation type="submission" date="2020-06" db="EMBL/GenBank/DDBJ databases">
        <authorList>
            <person name="Li T."/>
            <person name="Hu X."/>
            <person name="Zhang T."/>
            <person name="Song X."/>
            <person name="Zhang H."/>
            <person name="Dai N."/>
            <person name="Sheng W."/>
            <person name="Hou X."/>
            <person name="Wei L."/>
        </authorList>
    </citation>
    <scope>NUCLEOTIDE SEQUENCE</scope>
    <source>
        <strain evidence="1">3651</strain>
        <tissue evidence="1">Leaf</tissue>
    </source>
</reference>
<organism evidence="1 2">
    <name type="scientific">Sesamum alatum</name>
    <dbReference type="NCBI Taxonomy" id="300844"/>
    <lineage>
        <taxon>Eukaryota</taxon>
        <taxon>Viridiplantae</taxon>
        <taxon>Streptophyta</taxon>
        <taxon>Embryophyta</taxon>
        <taxon>Tracheophyta</taxon>
        <taxon>Spermatophyta</taxon>
        <taxon>Magnoliopsida</taxon>
        <taxon>eudicotyledons</taxon>
        <taxon>Gunneridae</taxon>
        <taxon>Pentapetalae</taxon>
        <taxon>asterids</taxon>
        <taxon>lamiids</taxon>
        <taxon>Lamiales</taxon>
        <taxon>Pedaliaceae</taxon>
        <taxon>Sesamum</taxon>
    </lineage>
</organism>
<comment type="caution">
    <text evidence="1">The sequence shown here is derived from an EMBL/GenBank/DDBJ whole genome shotgun (WGS) entry which is preliminary data.</text>
</comment>
<accession>A0AAE1Y7K0</accession>
<evidence type="ECO:0000313" key="1">
    <source>
        <dbReference type="EMBL" id="KAK4425153.1"/>
    </source>
</evidence>
<gene>
    <name evidence="1" type="ORF">Salat_1709200</name>
</gene>